<keyword evidence="2" id="KW-1185">Reference proteome</keyword>
<reference evidence="1" key="2">
    <citation type="submission" date="2018-04" db="EMBL/GenBank/DDBJ databases">
        <title>OnivRS2 (Oryza nivara Reference Sequence Version 2).</title>
        <authorList>
            <person name="Zhang J."/>
            <person name="Kudrna D."/>
            <person name="Lee S."/>
            <person name="Talag J."/>
            <person name="Rajasekar S."/>
            <person name="Welchert J."/>
            <person name="Hsing Y.-I."/>
            <person name="Wing R.A."/>
        </authorList>
    </citation>
    <scope>NUCLEOTIDE SEQUENCE [LARGE SCALE GENOMIC DNA]</scope>
    <source>
        <strain evidence="1">SL10</strain>
    </source>
</reference>
<organism evidence="1">
    <name type="scientific">Oryza nivara</name>
    <name type="common">Indian wild rice</name>
    <name type="synonym">Oryza sativa f. spontanea</name>
    <dbReference type="NCBI Taxonomy" id="4536"/>
    <lineage>
        <taxon>Eukaryota</taxon>
        <taxon>Viridiplantae</taxon>
        <taxon>Streptophyta</taxon>
        <taxon>Embryophyta</taxon>
        <taxon>Tracheophyta</taxon>
        <taxon>Spermatophyta</taxon>
        <taxon>Magnoliopsida</taxon>
        <taxon>Liliopsida</taxon>
        <taxon>Poales</taxon>
        <taxon>Poaceae</taxon>
        <taxon>BOP clade</taxon>
        <taxon>Oryzoideae</taxon>
        <taxon>Oryzeae</taxon>
        <taxon>Oryzinae</taxon>
        <taxon>Oryza</taxon>
    </lineage>
</organism>
<name>A0A0E0J587_ORYNI</name>
<evidence type="ECO:0000313" key="1">
    <source>
        <dbReference type="EnsemblPlants" id="ONIVA11G22330.1"/>
    </source>
</evidence>
<dbReference type="AlphaFoldDB" id="A0A0E0J587"/>
<evidence type="ECO:0000313" key="2">
    <source>
        <dbReference type="Proteomes" id="UP000006591"/>
    </source>
</evidence>
<dbReference type="HOGENOM" id="CLU_158262_0_0_1"/>
<dbReference type="Gramene" id="ONIVA11G22330.1">
    <property type="protein sequence ID" value="ONIVA11G22330.1"/>
    <property type="gene ID" value="ONIVA11G22330"/>
</dbReference>
<dbReference type="STRING" id="4536.A0A0E0J587"/>
<reference evidence="1" key="1">
    <citation type="submission" date="2015-04" db="UniProtKB">
        <authorList>
            <consortium name="EnsemblPlants"/>
        </authorList>
    </citation>
    <scope>IDENTIFICATION</scope>
    <source>
        <strain evidence="1">SL10</strain>
    </source>
</reference>
<sequence length="103" mass="10925">MARLLPTSVADNASLCSFLASCSKPLTPALLPPRPPSAPLATPVGVISKRSNGIVAKLTLARPSHTVSHAQRNLMRKLGLVLQEAYNAFFAQPLSLDHVITLS</sequence>
<dbReference type="EnsemblPlants" id="ONIVA11G22330.1">
    <property type="protein sequence ID" value="ONIVA11G22330.1"/>
    <property type="gene ID" value="ONIVA11G22330"/>
</dbReference>
<dbReference type="PROSITE" id="PS51257">
    <property type="entry name" value="PROKAR_LIPOPROTEIN"/>
    <property type="match status" value="1"/>
</dbReference>
<dbReference type="Proteomes" id="UP000006591">
    <property type="component" value="Chromosome 11"/>
</dbReference>
<protein>
    <submittedName>
        <fullName evidence="1">Uncharacterized protein</fullName>
    </submittedName>
</protein>
<accession>A0A0E0J587</accession>
<proteinExistence type="predicted"/>